<dbReference type="HOGENOM" id="CLU_010595_9_1_1"/>
<organism evidence="1 2">
    <name type="scientific">Aspergillus clavatus (strain ATCC 1007 / CBS 513.65 / DSM 816 / NCTC 3887 / NRRL 1 / QM 1276 / 107)</name>
    <dbReference type="NCBI Taxonomy" id="344612"/>
    <lineage>
        <taxon>Eukaryota</taxon>
        <taxon>Fungi</taxon>
        <taxon>Dikarya</taxon>
        <taxon>Ascomycota</taxon>
        <taxon>Pezizomycotina</taxon>
        <taxon>Eurotiomycetes</taxon>
        <taxon>Eurotiomycetidae</taxon>
        <taxon>Eurotiales</taxon>
        <taxon>Aspergillaceae</taxon>
        <taxon>Aspergillus</taxon>
        <taxon>Aspergillus subgen. Fumigati</taxon>
    </lineage>
</organism>
<dbReference type="KEGG" id="act:ACLA_025380"/>
<dbReference type="OMA" id="GYLQWAD"/>
<keyword evidence="2" id="KW-1185">Reference proteome</keyword>
<dbReference type="GeneID" id="4701653"/>
<evidence type="ECO:0008006" key="3">
    <source>
        <dbReference type="Google" id="ProtNLM"/>
    </source>
</evidence>
<protein>
    <recommendedName>
        <fullName evidence="3">Methyltransferase domain-containing protein</fullName>
    </recommendedName>
</protein>
<name>A1CQA0_ASPCL</name>
<sequence length="275" mass="30644">MSSAPEYVFARNYLDNNRINLQHYLCVQLFGYHIHPSIPVSDVNNLRIADVGTGTGIWLTDLTDTFPSTVQLDGLDVSFDATPPKDWLPSNVGLHHWDIKADVPEHLVGVYDIVHVRHFAFVLQQDDLKGVLENLLKLLKPGGYLQWADLDVSSLRVEKIKPDVKVDSQVKLMSLFQSNDTRLHSGWVPGLPSLFTEHGFINVEADVKEAPPHLGVALHECGMLATEVLARNKAGGNEQMVQQLRQLLEEAAKETREGSVLAFTRLTVIGQKPSQ</sequence>
<dbReference type="SUPFAM" id="SSF53335">
    <property type="entry name" value="S-adenosyl-L-methionine-dependent methyltransferases"/>
    <property type="match status" value="1"/>
</dbReference>
<dbReference type="AlphaFoldDB" id="A1CQA0"/>
<evidence type="ECO:0000313" key="2">
    <source>
        <dbReference type="Proteomes" id="UP000006701"/>
    </source>
</evidence>
<reference evidence="1 2" key="1">
    <citation type="journal article" date="2008" name="PLoS Genet.">
        <title>Genomic islands in the pathogenic filamentous fungus Aspergillus fumigatus.</title>
        <authorList>
            <person name="Fedorova N.D."/>
            <person name="Khaldi N."/>
            <person name="Joardar V.S."/>
            <person name="Maiti R."/>
            <person name="Amedeo P."/>
            <person name="Anderson M.J."/>
            <person name="Crabtree J."/>
            <person name="Silva J.C."/>
            <person name="Badger J.H."/>
            <person name="Albarraq A."/>
            <person name="Angiuoli S."/>
            <person name="Bussey H."/>
            <person name="Bowyer P."/>
            <person name="Cotty P.J."/>
            <person name="Dyer P.S."/>
            <person name="Egan A."/>
            <person name="Galens K."/>
            <person name="Fraser-Liggett C.M."/>
            <person name="Haas B.J."/>
            <person name="Inman J.M."/>
            <person name="Kent R."/>
            <person name="Lemieux S."/>
            <person name="Malavazi I."/>
            <person name="Orvis J."/>
            <person name="Roemer T."/>
            <person name="Ronning C.M."/>
            <person name="Sundaram J.P."/>
            <person name="Sutton G."/>
            <person name="Turner G."/>
            <person name="Venter J.C."/>
            <person name="White O.R."/>
            <person name="Whitty B.R."/>
            <person name="Youngman P."/>
            <person name="Wolfe K.H."/>
            <person name="Goldman G.H."/>
            <person name="Wortman J.R."/>
            <person name="Jiang B."/>
            <person name="Denning D.W."/>
            <person name="Nierman W.C."/>
        </authorList>
    </citation>
    <scope>NUCLEOTIDE SEQUENCE [LARGE SCALE GENOMIC DNA]</scope>
    <source>
        <strain evidence="2">ATCC 1007 / CBS 513.65 / DSM 816 / NCTC 3887 / NRRL 1</strain>
    </source>
</reference>
<dbReference type="VEuPathDB" id="FungiDB:ACLA_025380"/>
<dbReference type="OrthoDB" id="417697at2759"/>
<dbReference type="Gene3D" id="3.40.50.150">
    <property type="entry name" value="Vaccinia Virus protein VP39"/>
    <property type="match status" value="1"/>
</dbReference>
<proteinExistence type="predicted"/>
<dbReference type="eggNOG" id="ENOG502SNAB">
    <property type="taxonomic scope" value="Eukaryota"/>
</dbReference>
<evidence type="ECO:0000313" key="1">
    <source>
        <dbReference type="EMBL" id="EAW07821.1"/>
    </source>
</evidence>
<gene>
    <name evidence="1" type="ORF">ACLA_025380</name>
</gene>
<accession>A1CQA0</accession>
<dbReference type="RefSeq" id="XP_001269247.1">
    <property type="nucleotide sequence ID" value="XM_001269246.1"/>
</dbReference>
<dbReference type="CDD" id="cd02440">
    <property type="entry name" value="AdoMet_MTases"/>
    <property type="match status" value="1"/>
</dbReference>
<dbReference type="Proteomes" id="UP000006701">
    <property type="component" value="Unassembled WGS sequence"/>
</dbReference>
<dbReference type="EMBL" id="DS027059">
    <property type="protein sequence ID" value="EAW07821.1"/>
    <property type="molecule type" value="Genomic_DNA"/>
</dbReference>
<dbReference type="Pfam" id="PF13489">
    <property type="entry name" value="Methyltransf_23"/>
    <property type="match status" value="1"/>
</dbReference>
<dbReference type="InterPro" id="IPR029063">
    <property type="entry name" value="SAM-dependent_MTases_sf"/>
</dbReference>